<protein>
    <submittedName>
        <fullName evidence="1">Uncharacterized protein</fullName>
    </submittedName>
</protein>
<organism evidence="1 2">
    <name type="scientific">Babesia bigemina</name>
    <dbReference type="NCBI Taxonomy" id="5866"/>
    <lineage>
        <taxon>Eukaryota</taxon>
        <taxon>Sar</taxon>
        <taxon>Alveolata</taxon>
        <taxon>Apicomplexa</taxon>
        <taxon>Aconoidasida</taxon>
        <taxon>Piroplasmida</taxon>
        <taxon>Babesiidae</taxon>
        <taxon>Babesia</taxon>
    </lineage>
</organism>
<dbReference type="Proteomes" id="UP000033188">
    <property type="component" value="Chromosome 1"/>
</dbReference>
<evidence type="ECO:0000313" key="1">
    <source>
        <dbReference type="EMBL" id="CDR94130.1"/>
    </source>
</evidence>
<sequence>MRKFLAKATILARMAAIRLNRPLAAAGKDDKMSLETSLRATALLHKVVPILETAQVLNHKRPVASVGRANCDVGAEATGGTSGIPTQVKLKPIEKCHNVREQEWRVLRPGKERETRHLRWRK</sequence>
<dbReference type="AlphaFoldDB" id="A0A061D8Q8"/>
<keyword evidence="2" id="KW-1185">Reference proteome</keyword>
<dbReference type="EMBL" id="LK391707">
    <property type="protein sequence ID" value="CDR94130.1"/>
    <property type="molecule type" value="Genomic_DNA"/>
</dbReference>
<dbReference type="GeneID" id="24562671"/>
<dbReference type="OrthoDB" id="365041at2759"/>
<gene>
    <name evidence="1" type="ORF">BBBOND_0104390</name>
</gene>
<dbReference type="RefSeq" id="XP_012766316.1">
    <property type="nucleotide sequence ID" value="XM_012910862.1"/>
</dbReference>
<dbReference type="STRING" id="5866.A0A061D8Q8"/>
<proteinExistence type="predicted"/>
<dbReference type="VEuPathDB" id="PiroplasmaDB:BBBOND_0104390"/>
<reference evidence="2" key="1">
    <citation type="journal article" date="2014" name="Nucleic Acids Res.">
        <title>The evolutionary dynamics of variant antigen genes in Babesia reveal a history of genomic innovation underlying host-parasite interaction.</title>
        <authorList>
            <person name="Jackson A.P."/>
            <person name="Otto T.D."/>
            <person name="Darby A."/>
            <person name="Ramaprasad A."/>
            <person name="Xia D."/>
            <person name="Echaide I.E."/>
            <person name="Farber M."/>
            <person name="Gahlot S."/>
            <person name="Gamble J."/>
            <person name="Gupta D."/>
            <person name="Gupta Y."/>
            <person name="Jackson L."/>
            <person name="Malandrin L."/>
            <person name="Malas T.B."/>
            <person name="Moussa E."/>
            <person name="Nair M."/>
            <person name="Reid A.J."/>
            <person name="Sanders M."/>
            <person name="Sharma J."/>
            <person name="Tracey A."/>
            <person name="Quail M.A."/>
            <person name="Weir W."/>
            <person name="Wastling J.M."/>
            <person name="Hall N."/>
            <person name="Willadsen P."/>
            <person name="Lingelbach K."/>
            <person name="Shiels B."/>
            <person name="Tait A."/>
            <person name="Berriman M."/>
            <person name="Allred D.R."/>
            <person name="Pain A."/>
        </authorList>
    </citation>
    <scope>NUCLEOTIDE SEQUENCE [LARGE SCALE GENOMIC DNA]</scope>
    <source>
        <strain evidence="2">Bond</strain>
    </source>
</reference>
<evidence type="ECO:0000313" key="2">
    <source>
        <dbReference type="Proteomes" id="UP000033188"/>
    </source>
</evidence>
<accession>A0A061D8Q8</accession>
<dbReference type="KEGG" id="bbig:BBBOND_0104390"/>
<name>A0A061D8Q8_BABBI</name>